<gene>
    <name evidence="2" type="ORF">FISHEDRAFT_68593</name>
</gene>
<reference evidence="2 3" key="1">
    <citation type="journal article" date="2015" name="Fungal Genet. Biol.">
        <title>Evolution of novel wood decay mechanisms in Agaricales revealed by the genome sequences of Fistulina hepatica and Cylindrobasidium torrendii.</title>
        <authorList>
            <person name="Floudas D."/>
            <person name="Held B.W."/>
            <person name="Riley R."/>
            <person name="Nagy L.G."/>
            <person name="Koehler G."/>
            <person name="Ransdell A.S."/>
            <person name="Younus H."/>
            <person name="Chow J."/>
            <person name="Chiniquy J."/>
            <person name="Lipzen A."/>
            <person name="Tritt A."/>
            <person name="Sun H."/>
            <person name="Haridas S."/>
            <person name="LaButti K."/>
            <person name="Ohm R.A."/>
            <person name="Kues U."/>
            <person name="Blanchette R.A."/>
            <person name="Grigoriev I.V."/>
            <person name="Minto R.E."/>
            <person name="Hibbett D.S."/>
        </authorList>
    </citation>
    <scope>NUCLEOTIDE SEQUENCE [LARGE SCALE GENOMIC DNA]</scope>
    <source>
        <strain evidence="2 3">ATCC 64428</strain>
    </source>
</reference>
<dbReference type="Proteomes" id="UP000054144">
    <property type="component" value="Unassembled WGS sequence"/>
</dbReference>
<organism evidence="2 3">
    <name type="scientific">Fistulina hepatica ATCC 64428</name>
    <dbReference type="NCBI Taxonomy" id="1128425"/>
    <lineage>
        <taxon>Eukaryota</taxon>
        <taxon>Fungi</taxon>
        <taxon>Dikarya</taxon>
        <taxon>Basidiomycota</taxon>
        <taxon>Agaricomycotina</taxon>
        <taxon>Agaricomycetes</taxon>
        <taxon>Agaricomycetidae</taxon>
        <taxon>Agaricales</taxon>
        <taxon>Fistulinaceae</taxon>
        <taxon>Fistulina</taxon>
    </lineage>
</organism>
<evidence type="ECO:0000256" key="1">
    <source>
        <dbReference type="SAM" id="MobiDB-lite"/>
    </source>
</evidence>
<evidence type="ECO:0000313" key="3">
    <source>
        <dbReference type="Proteomes" id="UP000054144"/>
    </source>
</evidence>
<feature type="region of interest" description="Disordered" evidence="1">
    <location>
        <begin position="127"/>
        <end position="148"/>
    </location>
</feature>
<name>A0A0D7AQB3_9AGAR</name>
<feature type="compositionally biased region" description="Polar residues" evidence="1">
    <location>
        <begin position="136"/>
        <end position="148"/>
    </location>
</feature>
<accession>A0A0D7AQB3</accession>
<evidence type="ECO:0000313" key="2">
    <source>
        <dbReference type="EMBL" id="KIY53722.1"/>
    </source>
</evidence>
<protein>
    <submittedName>
        <fullName evidence="2">Uncharacterized protein</fullName>
    </submittedName>
</protein>
<proteinExistence type="predicted"/>
<keyword evidence="3" id="KW-1185">Reference proteome</keyword>
<dbReference type="AlphaFoldDB" id="A0A0D7AQB3"/>
<dbReference type="EMBL" id="KN881590">
    <property type="protein sequence ID" value="KIY53722.1"/>
    <property type="molecule type" value="Genomic_DNA"/>
</dbReference>
<sequence length="165" mass="18062">MSNVVERREWLGASLVSLATAIARRRLDDSKESTSATDGYNLISAKNRMQIVGNSTVDLVNSNAVVDILNHAAMKFAHASGDINGNVYLEKLKSWAASSRDKITDGGAELPDGLPLVLHLRFPPLQSKQMDRSNPIRPSSESQYRSTILNPDKYLENAEIPGQKG</sequence>
<dbReference type="OrthoDB" id="5232919at2759"/>